<evidence type="ECO:0000259" key="10">
    <source>
        <dbReference type="Pfam" id="PF01618"/>
    </source>
</evidence>
<keyword evidence="5 9" id="KW-0812">Transmembrane</keyword>
<dbReference type="Pfam" id="PF01618">
    <property type="entry name" value="MotA_ExbB"/>
    <property type="match status" value="1"/>
</dbReference>
<dbReference type="OrthoDB" id="9806929at2"/>
<evidence type="ECO:0000256" key="5">
    <source>
        <dbReference type="ARBA" id="ARBA00022692"/>
    </source>
</evidence>
<dbReference type="EMBL" id="LN907858">
    <property type="protein sequence ID" value="CUU40457.1"/>
    <property type="molecule type" value="Genomic_DNA"/>
</dbReference>
<reference evidence="14" key="3">
    <citation type="submission" date="2015-11" db="EMBL/GenBank/DDBJ databases">
        <authorList>
            <person name="Anvar S.Y."/>
        </authorList>
    </citation>
    <scope>NUCLEOTIDE SEQUENCE [LARGE SCALE GENOMIC DNA]</scope>
</reference>
<dbReference type="NCBIfam" id="NF006284">
    <property type="entry name" value="PRK08456.1"/>
    <property type="match status" value="1"/>
</dbReference>
<keyword evidence="4" id="KW-1003">Cell membrane</keyword>
<keyword evidence="11" id="KW-0969">Cilium</keyword>
<feature type="transmembrane region" description="Helical" evidence="9">
    <location>
        <begin position="29"/>
        <end position="51"/>
    </location>
</feature>
<dbReference type="PANTHER" id="PTHR30433">
    <property type="entry name" value="CHEMOTAXIS PROTEIN MOTA"/>
    <property type="match status" value="1"/>
</dbReference>
<keyword evidence="11" id="KW-0282">Flagellum</keyword>
<keyword evidence="3" id="KW-0813">Transport</keyword>
<keyword evidence="8 9" id="KW-0472">Membrane</keyword>
<evidence type="ECO:0000256" key="7">
    <source>
        <dbReference type="ARBA" id="ARBA00022989"/>
    </source>
</evidence>
<dbReference type="InterPro" id="IPR002898">
    <property type="entry name" value="MotA_ExbB_proton_chnl"/>
</dbReference>
<evidence type="ECO:0000256" key="3">
    <source>
        <dbReference type="ARBA" id="ARBA00022448"/>
    </source>
</evidence>
<dbReference type="AlphaFoldDB" id="A0A099UBW1"/>
<gene>
    <name evidence="12" type="primary">motA</name>
    <name evidence="11" type="ORF">BN2458_PEG1574</name>
    <name evidence="12" type="ORF">LS75_002175</name>
</gene>
<evidence type="ECO:0000256" key="8">
    <source>
        <dbReference type="ARBA" id="ARBA00023136"/>
    </source>
</evidence>
<dbReference type="RefSeq" id="WP_034343261.1">
    <property type="nucleotide sequence ID" value="NZ_CAJTQN010000002.1"/>
</dbReference>
<evidence type="ECO:0000256" key="6">
    <source>
        <dbReference type="ARBA" id="ARBA00022779"/>
    </source>
</evidence>
<organism evidence="11 14">
    <name type="scientific">Helicobacter typhlonius</name>
    <dbReference type="NCBI Taxonomy" id="76936"/>
    <lineage>
        <taxon>Bacteria</taxon>
        <taxon>Pseudomonadati</taxon>
        <taxon>Campylobacterota</taxon>
        <taxon>Epsilonproteobacteria</taxon>
        <taxon>Campylobacterales</taxon>
        <taxon>Helicobacteraceae</taxon>
        <taxon>Helicobacter</taxon>
    </lineage>
</organism>
<dbReference type="STRING" id="76936.BN2458_PEG1574"/>
<evidence type="ECO:0000256" key="4">
    <source>
        <dbReference type="ARBA" id="ARBA00022475"/>
    </source>
</evidence>
<evidence type="ECO:0000256" key="2">
    <source>
        <dbReference type="ARBA" id="ARBA00008038"/>
    </source>
</evidence>
<dbReference type="GeneID" id="78151737"/>
<accession>A0A099UBW1</accession>
<protein>
    <submittedName>
        <fullName evidence="12">Flagellar motor protein MotA</fullName>
    </submittedName>
    <submittedName>
        <fullName evidence="11">Flagellar motor rotation protein MotA</fullName>
    </submittedName>
</protein>
<evidence type="ECO:0000313" key="11">
    <source>
        <dbReference type="EMBL" id="CUU40457.1"/>
    </source>
</evidence>
<reference evidence="11" key="2">
    <citation type="submission" date="2015-11" db="EMBL/GenBank/DDBJ databases">
        <authorList>
            <person name="Zhang Y."/>
            <person name="Guo Z."/>
        </authorList>
    </citation>
    <scope>NUCLEOTIDE SEQUENCE</scope>
    <source>
        <strain evidence="11">1</strain>
    </source>
</reference>
<feature type="domain" description="MotA/TolQ/ExbB proton channel" evidence="10">
    <location>
        <begin position="100"/>
        <end position="215"/>
    </location>
</feature>
<sequence length="256" mass="27361">MDLTTIGGLIGAIASLSIGDFLEGGNPIHLIHISSLIIIIPTALCAATSATHASHVKGALKELKIVFGSAGVNINEIIRQLVELSTLARKDGVLALEGKAAQIEDDFLRQSLSMIIDGRDAHAVREDMEVQIETLEEYYHGCSHFWILYAETCPTMGLVGAVMGLMLALQLLDDPKAMAAGIAGAFTATVTGIFCSYALFGPWGHKMHSKSKDVIRGRTVILEGVVGIANGDNPRNLEEKLLGFIPPGEPKISQFE</sequence>
<keyword evidence="6" id="KW-0283">Flagellar rotation</keyword>
<comment type="similarity">
    <text evidence="2">Belongs to the MotA family.</text>
</comment>
<evidence type="ECO:0000313" key="13">
    <source>
        <dbReference type="Proteomes" id="UP000029925"/>
    </source>
</evidence>
<feature type="transmembrane region" description="Helical" evidence="9">
    <location>
        <begin position="178"/>
        <end position="200"/>
    </location>
</feature>
<dbReference type="GO" id="GO:0006935">
    <property type="term" value="P:chemotaxis"/>
    <property type="evidence" value="ECO:0007669"/>
    <property type="project" value="InterPro"/>
</dbReference>
<dbReference type="PATRIC" id="fig|76936.10.peg.1536"/>
<dbReference type="Proteomes" id="UP000029925">
    <property type="component" value="Unassembled WGS sequence"/>
</dbReference>
<evidence type="ECO:0000313" key="12">
    <source>
        <dbReference type="EMBL" id="TLD79131.1"/>
    </source>
</evidence>
<feature type="transmembrane region" description="Helical" evidence="9">
    <location>
        <begin position="146"/>
        <end position="172"/>
    </location>
</feature>
<dbReference type="GO" id="GO:0005886">
    <property type="term" value="C:plasma membrane"/>
    <property type="evidence" value="ECO:0007669"/>
    <property type="project" value="UniProtKB-SubCell"/>
</dbReference>
<dbReference type="InterPro" id="IPR000540">
    <property type="entry name" value="Flag_MotA_CS"/>
</dbReference>
<dbReference type="PANTHER" id="PTHR30433:SF3">
    <property type="entry name" value="MOTILITY PROTEIN A"/>
    <property type="match status" value="1"/>
</dbReference>
<dbReference type="PROSITE" id="PS01307">
    <property type="entry name" value="MOTA"/>
    <property type="match status" value="1"/>
</dbReference>
<keyword evidence="11" id="KW-0966">Cell projection</keyword>
<comment type="subcellular location">
    <subcellularLocation>
        <location evidence="1">Cell inner membrane</location>
        <topology evidence="1">Multi-pass membrane protein</topology>
    </subcellularLocation>
</comment>
<evidence type="ECO:0000256" key="9">
    <source>
        <dbReference type="SAM" id="Phobius"/>
    </source>
</evidence>
<evidence type="ECO:0000256" key="1">
    <source>
        <dbReference type="ARBA" id="ARBA00004429"/>
    </source>
</evidence>
<dbReference type="InterPro" id="IPR047055">
    <property type="entry name" value="MotA-like"/>
</dbReference>
<dbReference type="KEGG" id="hty:BN2458_PEG1574"/>
<keyword evidence="13" id="KW-1185">Reference proteome</keyword>
<dbReference type="Proteomes" id="UP000064525">
    <property type="component" value="Chromosome I"/>
</dbReference>
<dbReference type="EMBL" id="JRPF02000002">
    <property type="protein sequence ID" value="TLD79131.1"/>
    <property type="molecule type" value="Genomic_DNA"/>
</dbReference>
<dbReference type="GO" id="GO:0071978">
    <property type="term" value="P:bacterial-type flagellum-dependent swarming motility"/>
    <property type="evidence" value="ECO:0007669"/>
    <property type="project" value="InterPro"/>
</dbReference>
<keyword evidence="7 9" id="KW-1133">Transmembrane helix</keyword>
<evidence type="ECO:0000313" key="14">
    <source>
        <dbReference type="Proteomes" id="UP000064525"/>
    </source>
</evidence>
<proteinExistence type="inferred from homology"/>
<name>A0A099UBW1_9HELI</name>
<reference evidence="12 13" key="1">
    <citation type="journal article" date="2014" name="Genome Announc.">
        <title>Draft genome sequences of eight enterohepatic helicobacter species isolated from both laboratory and wild rodents.</title>
        <authorList>
            <person name="Sheh A."/>
            <person name="Shen Z."/>
            <person name="Fox J.G."/>
        </authorList>
    </citation>
    <scope>NUCLEOTIDE SEQUENCE [LARGE SCALE GENOMIC DNA]</scope>
    <source>
        <strain evidence="12 13">MIT 98-6810</strain>
    </source>
</reference>